<dbReference type="Pfam" id="PF00702">
    <property type="entry name" value="Hydrolase"/>
    <property type="match status" value="1"/>
</dbReference>
<dbReference type="GO" id="GO:0016020">
    <property type="term" value="C:membrane"/>
    <property type="evidence" value="ECO:0007669"/>
    <property type="project" value="UniProtKB-SubCell"/>
</dbReference>
<feature type="transmembrane region" description="Helical" evidence="12">
    <location>
        <begin position="465"/>
        <end position="487"/>
    </location>
</feature>
<dbReference type="NCBIfam" id="TIGR01494">
    <property type="entry name" value="ATPase_P-type"/>
    <property type="match status" value="1"/>
</dbReference>
<evidence type="ECO:0000256" key="1">
    <source>
        <dbReference type="ARBA" id="ARBA00004141"/>
    </source>
</evidence>
<gene>
    <name evidence="14" type="ORF">CBR_g41425</name>
</gene>
<feature type="domain" description="P-type ATPase A" evidence="13">
    <location>
        <begin position="531"/>
        <end position="619"/>
    </location>
</feature>
<dbReference type="InterPro" id="IPR023299">
    <property type="entry name" value="ATPase_P-typ_cyto_dom_N"/>
</dbReference>
<keyword evidence="15" id="KW-1185">Reference proteome</keyword>
<name>A0A388LVT3_CHABU</name>
<feature type="compositionally biased region" description="Basic residues" evidence="11">
    <location>
        <begin position="347"/>
        <end position="361"/>
    </location>
</feature>
<dbReference type="SUPFAM" id="SSF81660">
    <property type="entry name" value="Metal cation-transporting ATPase, ATP-binding domain N"/>
    <property type="match status" value="1"/>
</dbReference>
<dbReference type="AlphaFoldDB" id="A0A388LVT3"/>
<comment type="subcellular location">
    <subcellularLocation>
        <location evidence="1">Membrane</location>
        <topology evidence="1">Multi-pass membrane protein</topology>
    </subcellularLocation>
</comment>
<evidence type="ECO:0000256" key="4">
    <source>
        <dbReference type="ARBA" id="ARBA00022723"/>
    </source>
</evidence>
<dbReference type="GO" id="GO:0016887">
    <property type="term" value="F:ATP hydrolysis activity"/>
    <property type="evidence" value="ECO:0007669"/>
    <property type="project" value="InterPro"/>
</dbReference>
<evidence type="ECO:0000256" key="12">
    <source>
        <dbReference type="SAM" id="Phobius"/>
    </source>
</evidence>
<keyword evidence="7" id="KW-0460">Magnesium</keyword>
<dbReference type="InterPro" id="IPR051949">
    <property type="entry name" value="Cation_Transport_ATPase"/>
</dbReference>
<dbReference type="GO" id="GO:0005524">
    <property type="term" value="F:ATP binding"/>
    <property type="evidence" value="ECO:0007669"/>
    <property type="project" value="UniProtKB-KW"/>
</dbReference>
<comment type="similarity">
    <text evidence="2">Belongs to the cation transport ATPase (P-type) (TC 3.A.3) family. Type IB subfamily.</text>
</comment>
<feature type="compositionally biased region" description="Low complexity" evidence="11">
    <location>
        <begin position="215"/>
        <end position="229"/>
    </location>
</feature>
<feature type="compositionally biased region" description="Basic and acidic residues" evidence="11">
    <location>
        <begin position="307"/>
        <end position="346"/>
    </location>
</feature>
<comment type="caution">
    <text evidence="14">The sequence shown here is derived from an EMBL/GenBank/DDBJ whole genome shotgun (WGS) entry which is preliminary data.</text>
</comment>
<dbReference type="InterPro" id="IPR008250">
    <property type="entry name" value="ATPase_P-typ_transduc_dom_A_sf"/>
</dbReference>
<sequence>MAMLTSTPPTLGREHVTISALSRPCNSHPRPRDACTGATWPDALGAPSASGAHCPEGLGARGANGATLPEGLRGRGASDARRPEPLLMLNAYSVRCSCVPLLRSTRQSLWGKGTNHESRKAGKRESRLAMGREGIRTGSGEGVSWLGSTWGGEGVTKTARGGNSRVNERWLGSSCACSAREGGWNTTERGVGEGEEGEDARAMTGASTVVGTKSNAGARGGAAEANRLGHPQAGKSQNVTRIVEDRRHYMNNTEDPVHSRGDDNQHHDHPHSHDDGNVIADLRLDDHTLASSSAAHSDHQHSHHHHDGSECEHHHHHDGSECEHHHHHDGSESEHHHHHDDGDHHGDHHHHDHHHHHHHHHHHLSYDDLNLVQKAIFRAARVTRVALIADALRENLAMSGVSFVMLILASAAPRVVPPSSPIGGTKICSALIALAFPLTGIPALLDGLIDIAGGRINIHVLMTLAAFASVFMGNALEGALLLAMFAISHSAEDYFTRKALGDVNALKDRSPDVALVLEPFDMQEPAPLSNMRYRPVPVREVHVGDFLLVKAGEAIPVDGVVWAGKSSINVEHLTGEALPVSKGPGDNVPGGAMNAEGMLIVRVVKEWGDSTVERIVRLTSEAQRNRPRLQRWLDMFGETYSRAVMAAALSVAVLGPILFKWPIMTTAAGTRGSVYRALGLMVAASPCALAVAPLAYITAISACANKGILLKGGQCFDALAGCDTVAFDKTGTLTTGELMCKIIEPLEGHVGSPHPDPDVSLATATANDGSSTPRAKEGALGVQTGQGEAVAEEGEEGEEGADLAVRSSCCDPDCFSEALAIAAAIERGATHPIARAIVQHSEGRALPAVEVEDFEFLPGEGVSAHIRTFREVSAEVPKIDGSVHRRENLPPPPLQQPSAAQHITAGSGGREEKPAASAVTARLGSLDFVAKSPQFSPEEAERIRSAASALARGSGQLVVAALAVGKKVTLFHFEDKVRPHAARIVSALQGSAGLHVRMLTGDSPANARRLARAVGIKDVLASLKPEDKLWHVTRWSSASSPYPDALPSSLSSLVSTWLPWWVLGPTSLADQSGPEEQEHMQTTISKGADNEGQEVGKGRGGGELSGKSSSRNRGVIMVGDGINDAPALAAATVGVVLAERASATAIAAADVLLLRDGIDSLPFLIAKARQTTLIVRQSVALALVCILAAALPAVLGVLPLWLTVLLHEGGTLVVCLNSVRAFSEPSWPSPARLKMAKAIRSFFLRLATLLRPLFPSLPSSSSWASTSSPIL</sequence>
<reference evidence="14 15" key="1">
    <citation type="journal article" date="2018" name="Cell">
        <title>The Chara Genome: Secondary Complexity and Implications for Plant Terrestrialization.</title>
        <authorList>
            <person name="Nishiyama T."/>
            <person name="Sakayama H."/>
            <person name="Vries J.D."/>
            <person name="Buschmann H."/>
            <person name="Saint-Marcoux D."/>
            <person name="Ullrich K.K."/>
            <person name="Haas F.B."/>
            <person name="Vanderstraeten L."/>
            <person name="Becker D."/>
            <person name="Lang D."/>
            <person name="Vosolsobe S."/>
            <person name="Rombauts S."/>
            <person name="Wilhelmsson P.K.I."/>
            <person name="Janitza P."/>
            <person name="Kern R."/>
            <person name="Heyl A."/>
            <person name="Rumpler F."/>
            <person name="Villalobos L.I.A.C."/>
            <person name="Clay J.M."/>
            <person name="Skokan R."/>
            <person name="Toyoda A."/>
            <person name="Suzuki Y."/>
            <person name="Kagoshima H."/>
            <person name="Schijlen E."/>
            <person name="Tajeshwar N."/>
            <person name="Catarino B."/>
            <person name="Hetherington A.J."/>
            <person name="Saltykova A."/>
            <person name="Bonnot C."/>
            <person name="Breuninger H."/>
            <person name="Symeonidi A."/>
            <person name="Radhakrishnan G.V."/>
            <person name="Van Nieuwerburgh F."/>
            <person name="Deforce D."/>
            <person name="Chang C."/>
            <person name="Karol K.G."/>
            <person name="Hedrich R."/>
            <person name="Ulvskov P."/>
            <person name="Glockner G."/>
            <person name="Delwiche C.F."/>
            <person name="Petrasek J."/>
            <person name="Van de Peer Y."/>
            <person name="Friml J."/>
            <person name="Beilby M."/>
            <person name="Dolan L."/>
            <person name="Kohara Y."/>
            <person name="Sugano S."/>
            <person name="Fujiyama A."/>
            <person name="Delaux P.-M."/>
            <person name="Quint M."/>
            <person name="TheiBen G."/>
            <person name="Hagemann M."/>
            <person name="Harholt J."/>
            <person name="Dunand C."/>
            <person name="Zachgo S."/>
            <person name="Langdale J."/>
            <person name="Maumus F."/>
            <person name="Straeten D.V.D."/>
            <person name="Gould S.B."/>
            <person name="Rensing S.A."/>
        </authorList>
    </citation>
    <scope>NUCLEOTIDE SEQUENCE [LARGE SCALE GENOMIC DNA]</scope>
    <source>
        <strain evidence="14 15">S276</strain>
    </source>
</reference>
<feature type="compositionally biased region" description="Acidic residues" evidence="11">
    <location>
        <begin position="790"/>
        <end position="800"/>
    </location>
</feature>
<dbReference type="OrthoDB" id="432719at2759"/>
<evidence type="ECO:0000259" key="13">
    <source>
        <dbReference type="Pfam" id="PF00122"/>
    </source>
</evidence>
<feature type="transmembrane region" description="Helical" evidence="12">
    <location>
        <begin position="1179"/>
        <end position="1202"/>
    </location>
</feature>
<dbReference type="InterPro" id="IPR023298">
    <property type="entry name" value="ATPase_P-typ_TM_dom_sf"/>
</dbReference>
<feature type="compositionally biased region" description="Basic and acidic residues" evidence="11">
    <location>
        <begin position="255"/>
        <end position="278"/>
    </location>
</feature>
<keyword evidence="9 12" id="KW-1133">Transmembrane helix</keyword>
<feature type="region of interest" description="Disordered" evidence="11">
    <location>
        <begin position="211"/>
        <end position="278"/>
    </location>
</feature>
<organism evidence="14 15">
    <name type="scientific">Chara braunii</name>
    <name type="common">Braun's stonewort</name>
    <dbReference type="NCBI Taxonomy" id="69332"/>
    <lineage>
        <taxon>Eukaryota</taxon>
        <taxon>Viridiplantae</taxon>
        <taxon>Streptophyta</taxon>
        <taxon>Charophyceae</taxon>
        <taxon>Charales</taxon>
        <taxon>Characeae</taxon>
        <taxon>Chara</taxon>
    </lineage>
</organism>
<evidence type="ECO:0000256" key="3">
    <source>
        <dbReference type="ARBA" id="ARBA00022692"/>
    </source>
</evidence>
<dbReference type="PANTHER" id="PTHR43079:SF1">
    <property type="entry name" value="CADMIUM_ZINC-TRANSPORTING ATPASE HMA1, CHLOROPLASTIC-RELATED"/>
    <property type="match status" value="1"/>
</dbReference>
<keyword evidence="5" id="KW-0547">Nucleotide-binding</keyword>
<feature type="region of interest" description="Disordered" evidence="11">
    <location>
        <begin position="186"/>
        <end position="205"/>
    </location>
</feature>
<dbReference type="InterPro" id="IPR001757">
    <property type="entry name" value="P_typ_ATPase"/>
</dbReference>
<feature type="transmembrane region" description="Helical" evidence="12">
    <location>
        <begin position="640"/>
        <end position="659"/>
    </location>
</feature>
<evidence type="ECO:0000256" key="10">
    <source>
        <dbReference type="ARBA" id="ARBA00023136"/>
    </source>
</evidence>
<evidence type="ECO:0000313" key="15">
    <source>
        <dbReference type="Proteomes" id="UP000265515"/>
    </source>
</evidence>
<dbReference type="PRINTS" id="PR00119">
    <property type="entry name" value="CATATPASE"/>
</dbReference>
<dbReference type="InterPro" id="IPR036412">
    <property type="entry name" value="HAD-like_sf"/>
</dbReference>
<dbReference type="PROSITE" id="PS00154">
    <property type="entry name" value="ATPASE_E1_E2"/>
    <property type="match status" value="1"/>
</dbReference>
<dbReference type="InterPro" id="IPR018303">
    <property type="entry name" value="ATPase_P-typ_P_site"/>
</dbReference>
<dbReference type="EMBL" id="BFEA01000564">
    <property type="protein sequence ID" value="GBG86428.1"/>
    <property type="molecule type" value="Genomic_DNA"/>
</dbReference>
<keyword evidence="6" id="KW-0067">ATP-binding</keyword>
<accession>A0A388LVT3</accession>
<dbReference type="InterPro" id="IPR059000">
    <property type="entry name" value="ATPase_P-type_domA"/>
</dbReference>
<dbReference type="Pfam" id="PF00122">
    <property type="entry name" value="E1-E2_ATPase"/>
    <property type="match status" value="1"/>
</dbReference>
<dbReference type="Gene3D" id="3.40.50.1000">
    <property type="entry name" value="HAD superfamily/HAD-like"/>
    <property type="match status" value="1"/>
</dbReference>
<keyword evidence="3 12" id="KW-0812">Transmembrane</keyword>
<dbReference type="Gene3D" id="3.40.1110.10">
    <property type="entry name" value="Calcium-transporting ATPase, cytoplasmic domain N"/>
    <property type="match status" value="1"/>
</dbReference>
<evidence type="ECO:0000313" key="14">
    <source>
        <dbReference type="EMBL" id="GBG86428.1"/>
    </source>
</evidence>
<feature type="region of interest" description="Disordered" evidence="11">
    <location>
        <begin position="46"/>
        <end position="80"/>
    </location>
</feature>
<protein>
    <recommendedName>
        <fullName evidence="13">P-type ATPase A domain-containing protein</fullName>
    </recommendedName>
</protein>
<feature type="compositionally biased region" description="Polar residues" evidence="11">
    <location>
        <begin position="762"/>
        <end position="773"/>
    </location>
</feature>
<keyword evidence="10 12" id="KW-0472">Membrane</keyword>
<dbReference type="GO" id="GO:0046872">
    <property type="term" value="F:metal ion binding"/>
    <property type="evidence" value="ECO:0007669"/>
    <property type="project" value="UniProtKB-KW"/>
</dbReference>
<feature type="transmembrane region" description="Helical" evidence="12">
    <location>
        <begin position="679"/>
        <end position="704"/>
    </location>
</feature>
<keyword evidence="4" id="KW-0479">Metal-binding</keyword>
<dbReference type="Gene3D" id="2.70.150.10">
    <property type="entry name" value="Calcium-transporting ATPase, cytoplasmic transduction domain A"/>
    <property type="match status" value="1"/>
</dbReference>
<feature type="transmembrane region" description="Helical" evidence="12">
    <location>
        <begin position="396"/>
        <end position="415"/>
    </location>
</feature>
<evidence type="ECO:0000256" key="9">
    <source>
        <dbReference type="ARBA" id="ARBA00022989"/>
    </source>
</evidence>
<feature type="region of interest" description="Disordered" evidence="11">
    <location>
        <begin position="751"/>
        <end position="800"/>
    </location>
</feature>
<evidence type="ECO:0000256" key="2">
    <source>
        <dbReference type="ARBA" id="ARBA00006024"/>
    </source>
</evidence>
<dbReference type="SUPFAM" id="SSF81665">
    <property type="entry name" value="Calcium ATPase, transmembrane domain M"/>
    <property type="match status" value="1"/>
</dbReference>
<feature type="transmembrane region" description="Helical" evidence="12">
    <location>
        <begin position="427"/>
        <end position="445"/>
    </location>
</feature>
<dbReference type="PANTHER" id="PTHR43079">
    <property type="entry name" value="PROBABLE CADMIUM/ZINC-TRANSPORTING ATPASE HMA1"/>
    <property type="match status" value="1"/>
</dbReference>
<feature type="region of interest" description="Disordered" evidence="11">
    <location>
        <begin position="290"/>
        <end position="361"/>
    </location>
</feature>
<proteinExistence type="inferred from homology"/>
<keyword evidence="8" id="KW-1278">Translocase</keyword>
<feature type="region of interest" description="Disordered" evidence="11">
    <location>
        <begin position="1069"/>
        <end position="1111"/>
    </location>
</feature>
<evidence type="ECO:0000256" key="6">
    <source>
        <dbReference type="ARBA" id="ARBA00022840"/>
    </source>
</evidence>
<evidence type="ECO:0000256" key="11">
    <source>
        <dbReference type="SAM" id="MobiDB-lite"/>
    </source>
</evidence>
<dbReference type="InterPro" id="IPR023214">
    <property type="entry name" value="HAD_sf"/>
</dbReference>
<dbReference type="SUPFAM" id="SSF56784">
    <property type="entry name" value="HAD-like"/>
    <property type="match status" value="2"/>
</dbReference>
<dbReference type="SUPFAM" id="SSF81653">
    <property type="entry name" value="Calcium ATPase, transduction domain A"/>
    <property type="match status" value="1"/>
</dbReference>
<dbReference type="Proteomes" id="UP000265515">
    <property type="component" value="Unassembled WGS sequence"/>
</dbReference>
<dbReference type="STRING" id="69332.A0A388LVT3"/>
<evidence type="ECO:0000256" key="5">
    <source>
        <dbReference type="ARBA" id="ARBA00022741"/>
    </source>
</evidence>
<feature type="region of interest" description="Disordered" evidence="11">
    <location>
        <begin position="883"/>
        <end position="914"/>
    </location>
</feature>
<dbReference type="Gramene" id="GBG86428">
    <property type="protein sequence ID" value="GBG86428"/>
    <property type="gene ID" value="CBR_g41425"/>
</dbReference>
<evidence type="ECO:0000256" key="8">
    <source>
        <dbReference type="ARBA" id="ARBA00022967"/>
    </source>
</evidence>
<evidence type="ECO:0000256" key="7">
    <source>
        <dbReference type="ARBA" id="ARBA00022842"/>
    </source>
</evidence>